<dbReference type="AlphaFoldDB" id="A0A0A0BRG9"/>
<dbReference type="FunFam" id="3.40.50.720:FF:000084">
    <property type="entry name" value="Short-chain dehydrogenase reductase"/>
    <property type="match status" value="1"/>
</dbReference>
<dbReference type="NCBIfam" id="NF009466">
    <property type="entry name" value="PRK12826.1-2"/>
    <property type="match status" value="1"/>
</dbReference>
<evidence type="ECO:0000256" key="1">
    <source>
        <dbReference type="ARBA" id="ARBA00006484"/>
    </source>
</evidence>
<sequence>MAAGTTPTGTTPTTPADPALPLAGRRALVTGAGTGIGRAVAVRLARAGADVAVTYRTHDAADVVAEVEALGRRGVAYALDATDAAAVDDVVARAVGDLGGGIDVLVNNAGGLVGRRPLAEMPEDHWRAVLDVNLTSAFLVTRAVLRADGGAMPDGGRVVTIGSLAAQNGGGAGAVAYAAAKAGVDGFTRALAKELGPRGVTVNCVAPGFIGDTPFHERFTPEAGQRAAVAGTPLGRAGTPDDVAEAVLFLASPAGSFSTGTVLDVNGGAWFH</sequence>
<comment type="caution">
    <text evidence="5">The sequence shown here is derived from an EMBL/GenBank/DDBJ whole genome shotgun (WGS) entry which is preliminary data.</text>
</comment>
<dbReference type="Pfam" id="PF13561">
    <property type="entry name" value="adh_short_C2"/>
    <property type="match status" value="1"/>
</dbReference>
<dbReference type="Proteomes" id="UP000029839">
    <property type="component" value="Unassembled WGS sequence"/>
</dbReference>
<gene>
    <name evidence="5" type="ORF">N868_16205</name>
</gene>
<evidence type="ECO:0000313" key="5">
    <source>
        <dbReference type="EMBL" id="KGM10212.1"/>
    </source>
</evidence>
<reference evidence="5 6" key="1">
    <citation type="submission" date="2013-08" db="EMBL/GenBank/DDBJ databases">
        <title>Genome sequencing of Cellulomonas carbonis T26.</title>
        <authorList>
            <person name="Chen F."/>
            <person name="Li Y."/>
            <person name="Wang G."/>
        </authorList>
    </citation>
    <scope>NUCLEOTIDE SEQUENCE [LARGE SCALE GENOMIC DNA]</scope>
    <source>
        <strain evidence="5 6">T26</strain>
    </source>
</reference>
<evidence type="ECO:0000256" key="3">
    <source>
        <dbReference type="SAM" id="MobiDB-lite"/>
    </source>
</evidence>
<dbReference type="InterPro" id="IPR020904">
    <property type="entry name" value="Sc_DH/Rdtase_CS"/>
</dbReference>
<dbReference type="GO" id="GO:0030497">
    <property type="term" value="P:fatty acid elongation"/>
    <property type="evidence" value="ECO:0007669"/>
    <property type="project" value="TreeGrafter"/>
</dbReference>
<comment type="similarity">
    <text evidence="1">Belongs to the short-chain dehydrogenases/reductases (SDR) family.</text>
</comment>
<feature type="region of interest" description="Disordered" evidence="3">
    <location>
        <begin position="1"/>
        <end position="20"/>
    </location>
</feature>
<evidence type="ECO:0000256" key="2">
    <source>
        <dbReference type="ARBA" id="ARBA00023002"/>
    </source>
</evidence>
<dbReference type="OrthoDB" id="286404at2"/>
<dbReference type="InterPro" id="IPR036291">
    <property type="entry name" value="NAD(P)-bd_dom_sf"/>
</dbReference>
<organism evidence="5 6">
    <name type="scientific">Cellulomonas carbonis T26</name>
    <dbReference type="NCBI Taxonomy" id="947969"/>
    <lineage>
        <taxon>Bacteria</taxon>
        <taxon>Bacillati</taxon>
        <taxon>Actinomycetota</taxon>
        <taxon>Actinomycetes</taxon>
        <taxon>Micrococcales</taxon>
        <taxon>Cellulomonadaceae</taxon>
        <taxon>Cellulomonas</taxon>
    </lineage>
</organism>
<dbReference type="GO" id="GO:0016616">
    <property type="term" value="F:oxidoreductase activity, acting on the CH-OH group of donors, NAD or NADP as acceptor"/>
    <property type="evidence" value="ECO:0007669"/>
    <property type="project" value="TreeGrafter"/>
</dbReference>
<proteinExistence type="inferred from homology"/>
<evidence type="ECO:0000313" key="6">
    <source>
        <dbReference type="Proteomes" id="UP000029839"/>
    </source>
</evidence>
<dbReference type="PRINTS" id="PR00081">
    <property type="entry name" value="GDHRDH"/>
</dbReference>
<dbReference type="Gene3D" id="3.40.50.720">
    <property type="entry name" value="NAD(P)-binding Rossmann-like Domain"/>
    <property type="match status" value="1"/>
</dbReference>
<dbReference type="EMBL" id="AXCY01000059">
    <property type="protein sequence ID" value="KGM10212.1"/>
    <property type="molecule type" value="Genomic_DNA"/>
</dbReference>
<dbReference type="PANTHER" id="PTHR42760">
    <property type="entry name" value="SHORT-CHAIN DEHYDROGENASES/REDUCTASES FAMILY MEMBER"/>
    <property type="match status" value="1"/>
</dbReference>
<name>A0A0A0BRG9_9CELL</name>
<accession>A0A0A0BRG9</accession>
<dbReference type="RefSeq" id="WP_043607519.1">
    <property type="nucleotide sequence ID" value="NZ_AXCY01000059.1"/>
</dbReference>
<feature type="domain" description="Ketoreductase" evidence="4">
    <location>
        <begin position="25"/>
        <end position="208"/>
    </location>
</feature>
<reference evidence="5 6" key="2">
    <citation type="journal article" date="2015" name="Stand. Genomic Sci.">
        <title>Draft genome sequence of Cellulomonas carbonis T26(T) and comparative analysis of six Cellulomonas genomes.</title>
        <authorList>
            <person name="Zhuang W."/>
            <person name="Zhang S."/>
            <person name="Xia X."/>
            <person name="Wang G."/>
        </authorList>
    </citation>
    <scope>NUCLEOTIDE SEQUENCE [LARGE SCALE GENOMIC DNA]</scope>
    <source>
        <strain evidence="5 6">T26</strain>
    </source>
</reference>
<dbReference type="SMART" id="SM00822">
    <property type="entry name" value="PKS_KR"/>
    <property type="match status" value="1"/>
</dbReference>
<dbReference type="PROSITE" id="PS00061">
    <property type="entry name" value="ADH_SHORT"/>
    <property type="match status" value="1"/>
</dbReference>
<keyword evidence="2" id="KW-0560">Oxidoreductase</keyword>
<dbReference type="SUPFAM" id="SSF51735">
    <property type="entry name" value="NAD(P)-binding Rossmann-fold domains"/>
    <property type="match status" value="1"/>
</dbReference>
<dbReference type="InterPro" id="IPR057326">
    <property type="entry name" value="KR_dom"/>
</dbReference>
<keyword evidence="6" id="KW-1185">Reference proteome</keyword>
<dbReference type="InterPro" id="IPR002347">
    <property type="entry name" value="SDR_fam"/>
</dbReference>
<evidence type="ECO:0000259" key="4">
    <source>
        <dbReference type="SMART" id="SM00822"/>
    </source>
</evidence>
<dbReference type="PRINTS" id="PR00080">
    <property type="entry name" value="SDRFAMILY"/>
</dbReference>
<protein>
    <submittedName>
        <fullName evidence="5">Oxidoreductase</fullName>
    </submittedName>
</protein>
<dbReference type="PANTHER" id="PTHR42760:SF40">
    <property type="entry name" value="3-OXOACYL-[ACYL-CARRIER-PROTEIN] REDUCTASE, CHLOROPLASTIC"/>
    <property type="match status" value="1"/>
</dbReference>